<evidence type="ECO:0000313" key="2">
    <source>
        <dbReference type="EMBL" id="GIY96371.1"/>
    </source>
</evidence>
<accession>A0AAV4XN19</accession>
<name>A0AAV4XN19_CAEEX</name>
<feature type="non-terminal residue" evidence="2">
    <location>
        <position position="54"/>
    </location>
</feature>
<dbReference type="AlphaFoldDB" id="A0AAV4XN19"/>
<proteinExistence type="predicted"/>
<feature type="region of interest" description="Disordered" evidence="1">
    <location>
        <begin position="1"/>
        <end position="54"/>
    </location>
</feature>
<gene>
    <name evidence="2" type="ORF">CEXT_226521</name>
</gene>
<dbReference type="EMBL" id="BPLR01000650">
    <property type="protein sequence ID" value="GIY96371.1"/>
    <property type="molecule type" value="Genomic_DNA"/>
</dbReference>
<reference evidence="2 3" key="1">
    <citation type="submission" date="2021-06" db="EMBL/GenBank/DDBJ databases">
        <title>Caerostris extrusa draft genome.</title>
        <authorList>
            <person name="Kono N."/>
            <person name="Arakawa K."/>
        </authorList>
    </citation>
    <scope>NUCLEOTIDE SEQUENCE [LARGE SCALE GENOMIC DNA]</scope>
</reference>
<evidence type="ECO:0000256" key="1">
    <source>
        <dbReference type="SAM" id="MobiDB-lite"/>
    </source>
</evidence>
<comment type="caution">
    <text evidence="2">The sequence shown here is derived from an EMBL/GenBank/DDBJ whole genome shotgun (WGS) entry which is preliminary data.</text>
</comment>
<dbReference type="Proteomes" id="UP001054945">
    <property type="component" value="Unassembled WGS sequence"/>
</dbReference>
<sequence>MWNDKNTVKEEKKFEPEVEPNETRKFQKIDKKEDHQNDTATMQKPLTPMNLKIG</sequence>
<evidence type="ECO:0000313" key="3">
    <source>
        <dbReference type="Proteomes" id="UP001054945"/>
    </source>
</evidence>
<keyword evidence="3" id="KW-1185">Reference proteome</keyword>
<protein>
    <submittedName>
        <fullName evidence="2">Uncharacterized protein</fullName>
    </submittedName>
</protein>
<feature type="compositionally biased region" description="Basic and acidic residues" evidence="1">
    <location>
        <begin position="1"/>
        <end position="37"/>
    </location>
</feature>
<organism evidence="2 3">
    <name type="scientific">Caerostris extrusa</name>
    <name type="common">Bark spider</name>
    <name type="synonym">Caerostris bankana</name>
    <dbReference type="NCBI Taxonomy" id="172846"/>
    <lineage>
        <taxon>Eukaryota</taxon>
        <taxon>Metazoa</taxon>
        <taxon>Ecdysozoa</taxon>
        <taxon>Arthropoda</taxon>
        <taxon>Chelicerata</taxon>
        <taxon>Arachnida</taxon>
        <taxon>Araneae</taxon>
        <taxon>Araneomorphae</taxon>
        <taxon>Entelegynae</taxon>
        <taxon>Araneoidea</taxon>
        <taxon>Araneidae</taxon>
        <taxon>Caerostris</taxon>
    </lineage>
</organism>